<protein>
    <submittedName>
        <fullName evidence="7">FAD-dependent oxidoreductase</fullName>
    </submittedName>
</protein>
<evidence type="ECO:0000256" key="4">
    <source>
        <dbReference type="ARBA" id="ARBA00023014"/>
    </source>
</evidence>
<dbReference type="InterPro" id="IPR036188">
    <property type="entry name" value="FAD/NAD-bd_sf"/>
</dbReference>
<dbReference type="GO" id="GO:0051537">
    <property type="term" value="F:2 iron, 2 sulfur cluster binding"/>
    <property type="evidence" value="ECO:0007669"/>
    <property type="project" value="UniProtKB-KW"/>
</dbReference>
<evidence type="ECO:0000256" key="1">
    <source>
        <dbReference type="ARBA" id="ARBA00022714"/>
    </source>
</evidence>
<dbReference type="Proteomes" id="UP000307808">
    <property type="component" value="Unassembled WGS sequence"/>
</dbReference>
<dbReference type="OrthoDB" id="9767869at2"/>
<evidence type="ECO:0000256" key="2">
    <source>
        <dbReference type="ARBA" id="ARBA00022723"/>
    </source>
</evidence>
<evidence type="ECO:0000259" key="6">
    <source>
        <dbReference type="PROSITE" id="PS51296"/>
    </source>
</evidence>
<dbReference type="Gene3D" id="2.102.10.10">
    <property type="entry name" value="Rieske [2Fe-2S] iron-sulphur domain"/>
    <property type="match status" value="1"/>
</dbReference>
<feature type="domain" description="Rieske" evidence="6">
    <location>
        <begin position="560"/>
        <end position="603"/>
    </location>
</feature>
<dbReference type="GO" id="GO:0005737">
    <property type="term" value="C:cytoplasm"/>
    <property type="evidence" value="ECO:0007669"/>
    <property type="project" value="TreeGrafter"/>
</dbReference>
<evidence type="ECO:0000313" key="8">
    <source>
        <dbReference type="Proteomes" id="UP000307808"/>
    </source>
</evidence>
<comment type="caution">
    <text evidence="7">The sequence shown here is derived from an EMBL/GenBank/DDBJ whole genome shotgun (WGS) entry which is preliminary data.</text>
</comment>
<keyword evidence="2" id="KW-0479">Metal-binding</keyword>
<gene>
    <name evidence="7" type="ORF">FC770_09795</name>
</gene>
<accession>A0A4U2YN90</accession>
<proteinExistence type="predicted"/>
<dbReference type="Pfam" id="PF00355">
    <property type="entry name" value="Rieske"/>
    <property type="match status" value="1"/>
</dbReference>
<organism evidence="7 8">
    <name type="scientific">Nocardioides jishulii</name>
    <dbReference type="NCBI Taxonomy" id="2575440"/>
    <lineage>
        <taxon>Bacteria</taxon>
        <taxon>Bacillati</taxon>
        <taxon>Actinomycetota</taxon>
        <taxon>Actinomycetes</taxon>
        <taxon>Propionibacteriales</taxon>
        <taxon>Nocardioidaceae</taxon>
        <taxon>Nocardioides</taxon>
    </lineage>
</organism>
<dbReference type="SUPFAM" id="SSF51905">
    <property type="entry name" value="FAD/NAD(P)-binding domain"/>
    <property type="match status" value="1"/>
</dbReference>
<dbReference type="PANTHER" id="PTHR13847:SF274">
    <property type="entry name" value="RIESKE 2FE-2S IRON-SULFUR PROTEIN YHFW-RELATED"/>
    <property type="match status" value="1"/>
</dbReference>
<name>A0A4U2YN90_9ACTN</name>
<dbReference type="Gene3D" id="3.50.50.60">
    <property type="entry name" value="FAD/NAD(P)-binding domain"/>
    <property type="match status" value="1"/>
</dbReference>
<dbReference type="PANTHER" id="PTHR13847">
    <property type="entry name" value="SARCOSINE DEHYDROGENASE-RELATED"/>
    <property type="match status" value="1"/>
</dbReference>
<dbReference type="GO" id="GO:0016705">
    <property type="term" value="F:oxidoreductase activity, acting on paired donors, with incorporation or reduction of molecular oxygen"/>
    <property type="evidence" value="ECO:0007669"/>
    <property type="project" value="UniProtKB-ARBA"/>
</dbReference>
<dbReference type="SUPFAM" id="SSF50022">
    <property type="entry name" value="ISP domain"/>
    <property type="match status" value="1"/>
</dbReference>
<dbReference type="Pfam" id="PF01266">
    <property type="entry name" value="DAO"/>
    <property type="match status" value="1"/>
</dbReference>
<evidence type="ECO:0000256" key="5">
    <source>
        <dbReference type="SAM" id="MobiDB-lite"/>
    </source>
</evidence>
<dbReference type="EMBL" id="SZPY01000002">
    <property type="protein sequence ID" value="TKI62648.1"/>
    <property type="molecule type" value="Genomic_DNA"/>
</dbReference>
<keyword evidence="1" id="KW-0001">2Fe-2S</keyword>
<keyword evidence="4" id="KW-0411">Iron-sulfur</keyword>
<dbReference type="PROSITE" id="PS51296">
    <property type="entry name" value="RIESKE"/>
    <property type="match status" value="1"/>
</dbReference>
<sequence length="622" mass="65416">MVDVGVAVVSTASGEVDAGHTSWRSGMVTPRSKEPLSYPRPPVLTPARTKSSGRGPARRRTQRAVGLRADGARIGHVGAAWNAHDVGTVAGTVDVEVCEVPFDPESNKSAGKPAGTRHGHPLKVSPWLDRPMPSFDDPLPAPGALDVLVVGAGITGLATAVLLARAGRRVAVVEAGRVSALTTGRSTGKVSLLQGTVLSSMGRHWKQDTMRSYVHATASAQQWVLGECEAAGVSHQRRRAVTFAETPRQARSVRQEYEAARAAGLAVHLTDELTTPFPHVAGVALDDQLQIDPAALTRAWLDELRELGVTVHEGRRVRSVSLLGSPRVGLSDGTSVEAPHLVLATGAPIADRALHFSRVEPHRSYGLALRAPDDLVSTLAHGMYVSAGSPNHSVRDVPADPTRGTPEPLLMVVGEGHVTGRGGATTKRFDALREWSQRWFGELEVTHAWGAQDYEPWTGLPVVGALPGSDDRIWAATGFNKWGLTNGVAAAHTIAGAITGATTGPPTGASFGEPPHSGFREAFGSAPSIARLNGAVAGHMALGHVSTLKAPVDEAGNVMVCTHLGGPLRWNDAEASWDCPLHGSRFGVDGEVIEGPATRPLRRAEGPACAALRRVGTRTSQK</sequence>
<keyword evidence="8" id="KW-1185">Reference proteome</keyword>
<evidence type="ECO:0000256" key="3">
    <source>
        <dbReference type="ARBA" id="ARBA00023004"/>
    </source>
</evidence>
<evidence type="ECO:0000313" key="7">
    <source>
        <dbReference type="EMBL" id="TKI62648.1"/>
    </source>
</evidence>
<dbReference type="InterPro" id="IPR006076">
    <property type="entry name" value="FAD-dep_OxRdtase"/>
</dbReference>
<dbReference type="GO" id="GO:0046872">
    <property type="term" value="F:metal ion binding"/>
    <property type="evidence" value="ECO:0007669"/>
    <property type="project" value="UniProtKB-KW"/>
</dbReference>
<keyword evidence="3" id="KW-0408">Iron</keyword>
<feature type="region of interest" description="Disordered" evidence="5">
    <location>
        <begin position="17"/>
        <end position="64"/>
    </location>
</feature>
<dbReference type="GO" id="GO:0004497">
    <property type="term" value="F:monooxygenase activity"/>
    <property type="evidence" value="ECO:0007669"/>
    <property type="project" value="UniProtKB-ARBA"/>
</dbReference>
<dbReference type="Gene3D" id="3.30.9.10">
    <property type="entry name" value="D-Amino Acid Oxidase, subunit A, domain 2"/>
    <property type="match status" value="1"/>
</dbReference>
<dbReference type="InterPro" id="IPR017941">
    <property type="entry name" value="Rieske_2Fe-2S"/>
</dbReference>
<dbReference type="InterPro" id="IPR036922">
    <property type="entry name" value="Rieske_2Fe-2S_sf"/>
</dbReference>
<reference evidence="7 8" key="1">
    <citation type="submission" date="2019-04" db="EMBL/GenBank/DDBJ databases">
        <authorList>
            <person name="Dong K."/>
        </authorList>
    </citation>
    <scope>NUCLEOTIDE SEQUENCE [LARGE SCALE GENOMIC DNA]</scope>
    <source>
        <strain evidence="8">dk3543</strain>
    </source>
</reference>
<dbReference type="AlphaFoldDB" id="A0A4U2YN90"/>